<gene>
    <name evidence="1" type="ORF">NM208_g2447</name>
</gene>
<comment type="caution">
    <text evidence="1">The sequence shown here is derived from an EMBL/GenBank/DDBJ whole genome shotgun (WGS) entry which is preliminary data.</text>
</comment>
<proteinExistence type="predicted"/>
<evidence type="ECO:0000313" key="1">
    <source>
        <dbReference type="EMBL" id="KAJ3545591.1"/>
    </source>
</evidence>
<accession>A0ACC1SSQ6</accession>
<sequence length="375" mass="41689">MAANTKLFQPITLGHLNLRHRVVMAPLTRFRADANHVPLPNSFEYYTQRASTPGTLMITEATYASPKHCGGEHAPGIWSKAQIEGWRKITDTIHAKGCFIYLQLCAPGRAGAKDGYPLFSSSAVPMAEGAPTPQEMTEAEIQECIDDFKAAATNAITAGFDGVELHGANGYLIDQFSQDTCNIRTDSWGGSVENRARFLIETSKAVIEAIGSEHVAVRLSPWSTFQGMKMETAQALAQFSYIVKELKKLRLSYIHLIESRVVNNVDCEKKEGLEFAFDIWKNQSPILVAGGFNKDSAIKAVDEEYKGTDTLVVFGRYFVSTPDLVFRLRHGLKPNPYDRSTFYTPVQSEGYTDYPFSGEYLSSQDYVDAHRNLSN</sequence>
<organism evidence="1 2">
    <name type="scientific">Fusarium decemcellulare</name>
    <dbReference type="NCBI Taxonomy" id="57161"/>
    <lineage>
        <taxon>Eukaryota</taxon>
        <taxon>Fungi</taxon>
        <taxon>Dikarya</taxon>
        <taxon>Ascomycota</taxon>
        <taxon>Pezizomycotina</taxon>
        <taxon>Sordariomycetes</taxon>
        <taxon>Hypocreomycetidae</taxon>
        <taxon>Hypocreales</taxon>
        <taxon>Nectriaceae</taxon>
        <taxon>Fusarium</taxon>
        <taxon>Fusarium decemcellulare species complex</taxon>
    </lineage>
</organism>
<keyword evidence="2" id="KW-1185">Reference proteome</keyword>
<evidence type="ECO:0000313" key="2">
    <source>
        <dbReference type="Proteomes" id="UP001148629"/>
    </source>
</evidence>
<protein>
    <submittedName>
        <fullName evidence="1">Uncharacterized protein</fullName>
    </submittedName>
</protein>
<name>A0ACC1SSQ6_9HYPO</name>
<dbReference type="Proteomes" id="UP001148629">
    <property type="component" value="Unassembled WGS sequence"/>
</dbReference>
<dbReference type="EMBL" id="JANRMS010000145">
    <property type="protein sequence ID" value="KAJ3545591.1"/>
    <property type="molecule type" value="Genomic_DNA"/>
</dbReference>
<reference evidence="1" key="1">
    <citation type="submission" date="2022-08" db="EMBL/GenBank/DDBJ databases">
        <title>Genome Sequence of Fusarium decemcellulare.</title>
        <authorList>
            <person name="Buettner E."/>
        </authorList>
    </citation>
    <scope>NUCLEOTIDE SEQUENCE</scope>
    <source>
        <strain evidence="1">Babe19</strain>
    </source>
</reference>